<accession>A0AAP0L311</accession>
<reference evidence="2 3" key="1">
    <citation type="submission" date="2024-01" db="EMBL/GenBank/DDBJ databases">
        <title>Genome assemblies of Stephania.</title>
        <authorList>
            <person name="Yang L."/>
        </authorList>
    </citation>
    <scope>NUCLEOTIDE SEQUENCE [LARGE SCALE GENOMIC DNA]</scope>
    <source>
        <strain evidence="2">YNDBR</strain>
        <tissue evidence="2">Leaf</tissue>
    </source>
</reference>
<feature type="compositionally biased region" description="Basic and acidic residues" evidence="1">
    <location>
        <begin position="29"/>
        <end position="39"/>
    </location>
</feature>
<comment type="caution">
    <text evidence="2">The sequence shown here is derived from an EMBL/GenBank/DDBJ whole genome shotgun (WGS) entry which is preliminary data.</text>
</comment>
<feature type="region of interest" description="Disordered" evidence="1">
    <location>
        <begin position="1"/>
        <end position="72"/>
    </location>
</feature>
<name>A0AAP0L311_9MAGN</name>
<protein>
    <submittedName>
        <fullName evidence="2">Uncharacterized protein</fullName>
    </submittedName>
</protein>
<dbReference type="Proteomes" id="UP001420932">
    <property type="component" value="Unassembled WGS sequence"/>
</dbReference>
<evidence type="ECO:0000256" key="1">
    <source>
        <dbReference type="SAM" id="MobiDB-lite"/>
    </source>
</evidence>
<proteinExistence type="predicted"/>
<evidence type="ECO:0000313" key="2">
    <source>
        <dbReference type="EMBL" id="KAK9163010.1"/>
    </source>
</evidence>
<dbReference type="EMBL" id="JBBNAF010000002">
    <property type="protein sequence ID" value="KAK9163010.1"/>
    <property type="molecule type" value="Genomic_DNA"/>
</dbReference>
<gene>
    <name evidence="2" type="ORF">Syun_003912</name>
</gene>
<feature type="compositionally biased region" description="Low complexity" evidence="1">
    <location>
        <begin position="1"/>
        <end position="19"/>
    </location>
</feature>
<dbReference type="AlphaFoldDB" id="A0AAP0L311"/>
<evidence type="ECO:0000313" key="3">
    <source>
        <dbReference type="Proteomes" id="UP001420932"/>
    </source>
</evidence>
<organism evidence="2 3">
    <name type="scientific">Stephania yunnanensis</name>
    <dbReference type="NCBI Taxonomy" id="152371"/>
    <lineage>
        <taxon>Eukaryota</taxon>
        <taxon>Viridiplantae</taxon>
        <taxon>Streptophyta</taxon>
        <taxon>Embryophyta</taxon>
        <taxon>Tracheophyta</taxon>
        <taxon>Spermatophyta</taxon>
        <taxon>Magnoliopsida</taxon>
        <taxon>Ranunculales</taxon>
        <taxon>Menispermaceae</taxon>
        <taxon>Menispermoideae</taxon>
        <taxon>Cissampelideae</taxon>
        <taxon>Stephania</taxon>
    </lineage>
</organism>
<sequence length="72" mass="7931">MPTTHFPTPSPTSMTPLPTRLHPHHKDHRQASREEDVRAGLEVTGPPQPPQRPGMEAPRVQGIPITLIANDT</sequence>
<keyword evidence="3" id="KW-1185">Reference proteome</keyword>